<evidence type="ECO:0000313" key="3">
    <source>
        <dbReference type="EMBL" id="GAO52388.1"/>
    </source>
</evidence>
<dbReference type="EMBL" id="BACD03000067">
    <property type="protein sequence ID" value="GAO52388.1"/>
    <property type="molecule type" value="Genomic_DNA"/>
</dbReference>
<comment type="caution">
    <text evidence="3">The sequence shown here is derived from an EMBL/GenBank/DDBJ whole genome shotgun (WGS) entry which is preliminary data.</text>
</comment>
<feature type="compositionally biased region" description="Acidic residues" evidence="1">
    <location>
        <begin position="276"/>
        <end position="288"/>
    </location>
</feature>
<feature type="region of interest" description="Disordered" evidence="1">
    <location>
        <begin position="51"/>
        <end position="70"/>
    </location>
</feature>
<dbReference type="STRING" id="698492.A0A0E9NRI2"/>
<proteinExistence type="predicted"/>
<dbReference type="PANTHER" id="PTHR28249:SF1">
    <property type="entry name" value="SPORULATION-SPECIFIC PROTEIN SPO7"/>
    <property type="match status" value="1"/>
</dbReference>
<feature type="compositionally biased region" description="Polar residues" evidence="1">
    <location>
        <begin position="51"/>
        <end position="64"/>
    </location>
</feature>
<dbReference type="GO" id="GO:0006998">
    <property type="term" value="P:nuclear envelope organization"/>
    <property type="evidence" value="ECO:0007669"/>
    <property type="project" value="TreeGrafter"/>
</dbReference>
<dbReference type="PANTHER" id="PTHR28249">
    <property type="entry name" value="SPORULATION-SPECIFIC PROTEIN SPO7"/>
    <property type="match status" value="1"/>
</dbReference>
<evidence type="ECO:0000256" key="2">
    <source>
        <dbReference type="SAM" id="Phobius"/>
    </source>
</evidence>
<feature type="transmembrane region" description="Helical" evidence="2">
    <location>
        <begin position="150"/>
        <end position="177"/>
    </location>
</feature>
<evidence type="ECO:0000256" key="1">
    <source>
        <dbReference type="SAM" id="MobiDB-lite"/>
    </source>
</evidence>
<protein>
    <recommendedName>
        <fullName evidence="5">Transmembrane protein 188</fullName>
    </recommendedName>
</protein>
<keyword evidence="4" id="KW-1185">Reference proteome</keyword>
<keyword evidence="2" id="KW-0812">Transmembrane</keyword>
<keyword evidence="2" id="KW-1133">Transmembrane helix</keyword>
<dbReference type="Proteomes" id="UP000033140">
    <property type="component" value="Unassembled WGS sequence"/>
</dbReference>
<reference evidence="3 4" key="1">
    <citation type="journal article" date="2011" name="J. Gen. Appl. Microbiol.">
        <title>Draft genome sequencing of the enigmatic yeast Saitoella complicata.</title>
        <authorList>
            <person name="Nishida H."/>
            <person name="Hamamoto M."/>
            <person name="Sugiyama J."/>
        </authorList>
    </citation>
    <scope>NUCLEOTIDE SEQUENCE [LARGE SCALE GENOMIC DNA]</scope>
    <source>
        <strain evidence="3 4">NRRL Y-17804</strain>
    </source>
</reference>
<name>A0A0E9NRI2_SAICN</name>
<feature type="compositionally biased region" description="Basic residues" evidence="1">
    <location>
        <begin position="303"/>
        <end position="318"/>
    </location>
</feature>
<reference evidence="3 4" key="3">
    <citation type="journal article" date="2015" name="Genome Announc.">
        <title>Draft Genome Sequence of the Archiascomycetous Yeast Saitoella complicata.</title>
        <authorList>
            <person name="Yamauchi K."/>
            <person name="Kondo S."/>
            <person name="Hamamoto M."/>
            <person name="Takahashi Y."/>
            <person name="Ogura Y."/>
            <person name="Hayashi T."/>
            <person name="Nishida H."/>
        </authorList>
    </citation>
    <scope>NUCLEOTIDE SEQUENCE [LARGE SCALE GENOMIC DNA]</scope>
    <source>
        <strain evidence="3 4">NRRL Y-17804</strain>
    </source>
</reference>
<feature type="transmembrane region" description="Helical" evidence="2">
    <location>
        <begin position="125"/>
        <end position="144"/>
    </location>
</feature>
<sequence>MMVGGIPTLNPRPTLPEQNTNSYRPAWQLEPLLPPTVMPTTFASLPSIQTSFPSSLPQGPSTISPLGARPHLSMRKTSTTLRDPNDCAPDDLDPDENAELYVNLLVFEEAMRRGYVDLQRRKRKYMVFFAGLLLWNAYFLYGTMINPSPYYYISLFHTLSLLLGLVTLSLYFFGGYYHSTIAEPRKFLPYANRTLRGMNLRLVVVPRGVWWTVRDWLPCLFPPFPWRRKKKGEERPPIPPERREIRLVVGGRVDADIREGWDTYQLEYWEKRAEEGIPESDDEDDETDLLGKGKRKDGTVRGQSRRRKDGSVRKKKAG</sequence>
<reference evidence="3 4" key="2">
    <citation type="journal article" date="2014" name="J. Gen. Appl. Microbiol.">
        <title>The early diverging ascomycetous budding yeast Saitoella complicata has three histone deacetylases belonging to the Clr6, Hos2, and Rpd3 lineages.</title>
        <authorList>
            <person name="Nishida H."/>
            <person name="Matsumoto T."/>
            <person name="Kondo S."/>
            <person name="Hamamoto M."/>
            <person name="Yoshikawa H."/>
        </authorList>
    </citation>
    <scope>NUCLEOTIDE SEQUENCE [LARGE SCALE GENOMIC DNA]</scope>
    <source>
        <strain evidence="3 4">NRRL Y-17804</strain>
    </source>
</reference>
<dbReference type="GO" id="GO:0071595">
    <property type="term" value="C:Nem1-Spo7 phosphatase complex"/>
    <property type="evidence" value="ECO:0007669"/>
    <property type="project" value="TreeGrafter"/>
</dbReference>
<evidence type="ECO:0000313" key="4">
    <source>
        <dbReference type="Proteomes" id="UP000033140"/>
    </source>
</evidence>
<dbReference type="GO" id="GO:0019888">
    <property type="term" value="F:protein phosphatase regulator activity"/>
    <property type="evidence" value="ECO:0007669"/>
    <property type="project" value="InterPro"/>
</dbReference>
<evidence type="ECO:0008006" key="5">
    <source>
        <dbReference type="Google" id="ProtNLM"/>
    </source>
</evidence>
<organism evidence="3 4">
    <name type="scientific">Saitoella complicata (strain BCRC 22490 / CBS 7301 / JCM 7358 / NBRC 10748 / NRRL Y-17804)</name>
    <dbReference type="NCBI Taxonomy" id="698492"/>
    <lineage>
        <taxon>Eukaryota</taxon>
        <taxon>Fungi</taxon>
        <taxon>Dikarya</taxon>
        <taxon>Ascomycota</taxon>
        <taxon>Taphrinomycotina</taxon>
        <taxon>Taphrinomycotina incertae sedis</taxon>
        <taxon>Saitoella</taxon>
    </lineage>
</organism>
<dbReference type="InterPro" id="IPR005605">
    <property type="entry name" value="Spo7"/>
</dbReference>
<feature type="region of interest" description="Disordered" evidence="1">
    <location>
        <begin position="275"/>
        <end position="318"/>
    </location>
</feature>
<gene>
    <name evidence="3" type="ORF">G7K_6466-t1</name>
</gene>
<dbReference type="GO" id="GO:0004721">
    <property type="term" value="F:phosphoprotein phosphatase activity"/>
    <property type="evidence" value="ECO:0007669"/>
    <property type="project" value="TreeGrafter"/>
</dbReference>
<accession>A0A0E9NRI2</accession>
<dbReference type="AlphaFoldDB" id="A0A0E9NRI2"/>
<dbReference type="Pfam" id="PF03907">
    <property type="entry name" value="Spo7"/>
    <property type="match status" value="1"/>
</dbReference>
<keyword evidence="2" id="KW-0472">Membrane</keyword>